<keyword evidence="2" id="KW-1003">Cell membrane</keyword>
<reference evidence="8" key="2">
    <citation type="submission" date="2021-08" db="EMBL/GenBank/DDBJ databases">
        <authorList>
            <person name="Dalcin Martins P."/>
        </authorList>
    </citation>
    <scope>NUCLEOTIDE SEQUENCE</scope>
    <source>
        <strain evidence="8">MAG_39</strain>
    </source>
</reference>
<dbReference type="Proteomes" id="UP000705867">
    <property type="component" value="Unassembled WGS sequence"/>
</dbReference>
<comment type="subcellular location">
    <subcellularLocation>
        <location evidence="1">Cell membrane</location>
        <topology evidence="1">Multi-pass membrane protein</topology>
    </subcellularLocation>
</comment>
<feature type="transmembrane region" description="Helical" evidence="6">
    <location>
        <begin position="21"/>
        <end position="38"/>
    </location>
</feature>
<dbReference type="InterPro" id="IPR051817">
    <property type="entry name" value="FDH_cytochrome_b556_subunit"/>
</dbReference>
<evidence type="ECO:0000256" key="4">
    <source>
        <dbReference type="ARBA" id="ARBA00022989"/>
    </source>
</evidence>
<dbReference type="EMBL" id="JAIOIV010000136">
    <property type="protein sequence ID" value="MBZ0158139.1"/>
    <property type="molecule type" value="Genomic_DNA"/>
</dbReference>
<comment type="caution">
    <text evidence="8">The sequence shown here is derived from an EMBL/GenBank/DDBJ whole genome shotgun (WGS) entry which is preliminary data.</text>
</comment>
<evidence type="ECO:0000256" key="6">
    <source>
        <dbReference type="SAM" id="Phobius"/>
    </source>
</evidence>
<keyword evidence="3 6" id="KW-0812">Transmembrane</keyword>
<gene>
    <name evidence="8" type="ORF">K8I29_18225</name>
</gene>
<keyword evidence="5 6" id="KW-0472">Membrane</keyword>
<dbReference type="Gene3D" id="1.20.950.20">
    <property type="entry name" value="Transmembrane di-heme cytochromes, Chain C"/>
    <property type="match status" value="1"/>
</dbReference>
<keyword evidence="4 6" id="KW-1133">Transmembrane helix</keyword>
<evidence type="ECO:0000256" key="2">
    <source>
        <dbReference type="ARBA" id="ARBA00022475"/>
    </source>
</evidence>
<feature type="transmembrane region" description="Helical" evidence="6">
    <location>
        <begin position="68"/>
        <end position="88"/>
    </location>
</feature>
<evidence type="ECO:0000259" key="7">
    <source>
        <dbReference type="Pfam" id="PF01292"/>
    </source>
</evidence>
<dbReference type="PANTHER" id="PTHR30074:SF6">
    <property type="entry name" value="FORMATE DEHYDROGENASE GAMMA SUBUNIT"/>
    <property type="match status" value="1"/>
</dbReference>
<sequence>MKEHDTAVPVRRFHPYRIFEHWSNALAFTLLVITGLSQKFHEFETAQNVILFLGGIDATRLLHRYTGIFFTVLTLQHILVAAAGILFLKWQPSMVIHKKDFTDAIDNLRYYFGLSESPARCDRYDYKQKFEYWGVVVGGVLMIATGLALWFPAVVSRYVPGALIPVSKALHTNEALLAFLVIIIWHIYNAVFSPEVFPIDTAMFTGKISKQRMHHEHPIEYERLFGTPAGESEKSVPETETAT</sequence>
<dbReference type="Pfam" id="PF01292">
    <property type="entry name" value="Ni_hydr_CYTB"/>
    <property type="match status" value="1"/>
</dbReference>
<dbReference type="GO" id="GO:0009055">
    <property type="term" value="F:electron transfer activity"/>
    <property type="evidence" value="ECO:0007669"/>
    <property type="project" value="InterPro"/>
</dbReference>
<dbReference type="SUPFAM" id="SSF81342">
    <property type="entry name" value="Transmembrane di-heme cytochromes"/>
    <property type="match status" value="1"/>
</dbReference>
<feature type="transmembrane region" description="Helical" evidence="6">
    <location>
        <begin position="175"/>
        <end position="197"/>
    </location>
</feature>
<organism evidence="8 9">
    <name type="scientific">Candidatus Nitrobium versatile</name>
    <dbReference type="NCBI Taxonomy" id="2884831"/>
    <lineage>
        <taxon>Bacteria</taxon>
        <taxon>Pseudomonadati</taxon>
        <taxon>Nitrospirota</taxon>
        <taxon>Nitrospiria</taxon>
        <taxon>Nitrospirales</taxon>
        <taxon>Nitrospiraceae</taxon>
        <taxon>Candidatus Nitrobium</taxon>
    </lineage>
</organism>
<evidence type="ECO:0000313" key="9">
    <source>
        <dbReference type="Proteomes" id="UP000705867"/>
    </source>
</evidence>
<dbReference type="GO" id="GO:0009061">
    <property type="term" value="P:anaerobic respiration"/>
    <property type="evidence" value="ECO:0007669"/>
    <property type="project" value="TreeGrafter"/>
</dbReference>
<proteinExistence type="predicted"/>
<name>A0A953M377_9BACT</name>
<dbReference type="AlphaFoldDB" id="A0A953M377"/>
<evidence type="ECO:0000256" key="1">
    <source>
        <dbReference type="ARBA" id="ARBA00004651"/>
    </source>
</evidence>
<dbReference type="GO" id="GO:0022904">
    <property type="term" value="P:respiratory electron transport chain"/>
    <property type="evidence" value="ECO:0007669"/>
    <property type="project" value="InterPro"/>
</dbReference>
<evidence type="ECO:0000313" key="8">
    <source>
        <dbReference type="EMBL" id="MBZ0158139.1"/>
    </source>
</evidence>
<evidence type="ECO:0000256" key="5">
    <source>
        <dbReference type="ARBA" id="ARBA00023136"/>
    </source>
</evidence>
<feature type="domain" description="Cytochrome b561 bacterial/Ni-hydrogenase" evidence="7">
    <location>
        <begin position="18"/>
        <end position="197"/>
    </location>
</feature>
<accession>A0A953M377</accession>
<dbReference type="InterPro" id="IPR016174">
    <property type="entry name" value="Di-haem_cyt_TM"/>
</dbReference>
<evidence type="ECO:0000256" key="3">
    <source>
        <dbReference type="ARBA" id="ARBA00022692"/>
    </source>
</evidence>
<protein>
    <submittedName>
        <fullName evidence="8">Cytochrome b/b6 domain-containing protein</fullName>
    </submittedName>
</protein>
<dbReference type="InterPro" id="IPR011577">
    <property type="entry name" value="Cyt_b561_bac/Ni-Hgenase"/>
</dbReference>
<dbReference type="GO" id="GO:0009326">
    <property type="term" value="C:formate dehydrogenase complex"/>
    <property type="evidence" value="ECO:0007669"/>
    <property type="project" value="TreeGrafter"/>
</dbReference>
<dbReference type="GO" id="GO:0005886">
    <property type="term" value="C:plasma membrane"/>
    <property type="evidence" value="ECO:0007669"/>
    <property type="project" value="UniProtKB-SubCell"/>
</dbReference>
<dbReference type="GO" id="GO:0015944">
    <property type="term" value="P:formate oxidation"/>
    <property type="evidence" value="ECO:0007669"/>
    <property type="project" value="TreeGrafter"/>
</dbReference>
<reference evidence="8" key="1">
    <citation type="journal article" date="2021" name="bioRxiv">
        <title>Unraveling nitrogen, sulfur and carbon metabolic pathways and microbial community transcriptional responses to substrate deprivation and toxicity stresses in a bioreactor mimicking anoxic brackish coastal sediment conditions.</title>
        <authorList>
            <person name="Martins P.D."/>
            <person name="Echeveste M.J."/>
            <person name="Arshad A."/>
            <person name="Kurth J."/>
            <person name="Ouboter H."/>
            <person name="Jetten M.S.M."/>
            <person name="Welte C.U."/>
        </authorList>
    </citation>
    <scope>NUCLEOTIDE SEQUENCE</scope>
    <source>
        <strain evidence="8">MAG_39</strain>
    </source>
</reference>
<feature type="transmembrane region" description="Helical" evidence="6">
    <location>
        <begin position="132"/>
        <end position="155"/>
    </location>
</feature>
<dbReference type="PANTHER" id="PTHR30074">
    <property type="entry name" value="FORMATE DEHYDROGENASE, NITRATE-INDUCIBLE, CYTOCHROME B556 FDN SUBUNIT"/>
    <property type="match status" value="1"/>
</dbReference>
<dbReference type="GO" id="GO:0036397">
    <property type="term" value="F:formate dehydrogenase (quinone) activity"/>
    <property type="evidence" value="ECO:0007669"/>
    <property type="project" value="TreeGrafter"/>
</dbReference>